<name>A0A820AH03_9BILA</name>
<comment type="caution">
    <text evidence="1">The sequence shown here is derived from an EMBL/GenBank/DDBJ whole genome shotgun (WGS) entry which is preliminary data.</text>
</comment>
<gene>
    <name evidence="1" type="ORF">KXQ929_LOCUS38757</name>
</gene>
<dbReference type="Proteomes" id="UP000663868">
    <property type="component" value="Unassembled WGS sequence"/>
</dbReference>
<dbReference type="EMBL" id="CAJOBB010007075">
    <property type="protein sequence ID" value="CAF4177555.1"/>
    <property type="molecule type" value="Genomic_DNA"/>
</dbReference>
<proteinExistence type="predicted"/>
<dbReference type="AlphaFoldDB" id="A0A820AH03"/>
<reference evidence="1" key="1">
    <citation type="submission" date="2021-02" db="EMBL/GenBank/DDBJ databases">
        <authorList>
            <person name="Nowell W R."/>
        </authorList>
    </citation>
    <scope>NUCLEOTIDE SEQUENCE</scope>
</reference>
<protein>
    <submittedName>
        <fullName evidence="1">Uncharacterized protein</fullName>
    </submittedName>
</protein>
<evidence type="ECO:0000313" key="2">
    <source>
        <dbReference type="Proteomes" id="UP000663868"/>
    </source>
</evidence>
<organism evidence="1 2">
    <name type="scientific">Adineta steineri</name>
    <dbReference type="NCBI Taxonomy" id="433720"/>
    <lineage>
        <taxon>Eukaryota</taxon>
        <taxon>Metazoa</taxon>
        <taxon>Spiralia</taxon>
        <taxon>Gnathifera</taxon>
        <taxon>Rotifera</taxon>
        <taxon>Eurotatoria</taxon>
        <taxon>Bdelloidea</taxon>
        <taxon>Adinetida</taxon>
        <taxon>Adinetidae</taxon>
        <taxon>Adineta</taxon>
    </lineage>
</organism>
<evidence type="ECO:0000313" key="1">
    <source>
        <dbReference type="EMBL" id="CAF4177555.1"/>
    </source>
</evidence>
<sequence>MISFMTLARNTPDSTGNFEIANFIEYACSGNECDKQFLIDHINWLFKIDYIEFEQKIRPLMMGYGKEAGQCFVDSTVTQCRPGKCFGSYIQTEIDNGQWEQACNKNQGFGVLLQISLRFDLYDLNPDAHRIYMLCQYDKCNEMNIMLEVKSIIDHHYNIFPVLEMFKYNSANSTTAVKLPVTSDMKYITEQDLSSEFPTNQQSPLEFTTNQQLLSTSVTKSTPSKTTTTKNKGRRIQITGTMGFVVLIGYISRLGFQYCFWTMSTTK</sequence>
<accession>A0A820AH03</accession>